<evidence type="ECO:0000313" key="2">
    <source>
        <dbReference type="EMBL" id="SCJ75171.1"/>
    </source>
</evidence>
<organism evidence="2">
    <name type="scientific">uncultured Anaerotruncus sp</name>
    <dbReference type="NCBI Taxonomy" id="905011"/>
    <lineage>
        <taxon>Bacteria</taxon>
        <taxon>Bacillati</taxon>
        <taxon>Bacillota</taxon>
        <taxon>Clostridia</taxon>
        <taxon>Eubacteriales</taxon>
        <taxon>Oscillospiraceae</taxon>
        <taxon>Anaerotruncus</taxon>
        <taxon>environmental samples</taxon>
    </lineage>
</organism>
<evidence type="ECO:0000259" key="1">
    <source>
        <dbReference type="Pfam" id="PF13443"/>
    </source>
</evidence>
<feature type="domain" description="HTH cro/C1-type" evidence="1">
    <location>
        <begin position="2"/>
        <end position="46"/>
    </location>
</feature>
<sequence length="96" mass="10425">MTALFRETGISPSALSNYRAVRIKRLSADKLSKIPDYFGMTTGSLLGKYASAQDAVAETSDMDVATPVDFTYAVYRESRTLSGEDKSALFDMAGLL</sequence>
<dbReference type="InterPro" id="IPR001387">
    <property type="entry name" value="Cro/C1-type_HTH"/>
</dbReference>
<dbReference type="Pfam" id="PF13443">
    <property type="entry name" value="HTH_26"/>
    <property type="match status" value="1"/>
</dbReference>
<name>A0A1C6IZH6_9FIRM</name>
<dbReference type="EMBL" id="FMHG01000001">
    <property type="protein sequence ID" value="SCJ75171.1"/>
    <property type="molecule type" value="Genomic_DNA"/>
</dbReference>
<protein>
    <recommendedName>
        <fullName evidence="1">HTH cro/C1-type domain-containing protein</fullName>
    </recommendedName>
</protein>
<dbReference type="AlphaFoldDB" id="A0A1C6IZH6"/>
<gene>
    <name evidence="2" type="ORF">SAMEA3545359_01793</name>
</gene>
<accession>A0A1C6IZH6</accession>
<reference evidence="2" key="1">
    <citation type="submission" date="2015-09" db="EMBL/GenBank/DDBJ databases">
        <authorList>
            <consortium name="Pathogen Informatics"/>
        </authorList>
    </citation>
    <scope>NUCLEOTIDE SEQUENCE</scope>
    <source>
        <strain evidence="2">2789STDY5834896</strain>
    </source>
</reference>
<proteinExistence type="predicted"/>